<keyword evidence="1" id="KW-0812">Transmembrane</keyword>
<dbReference type="AlphaFoldDB" id="A0A7T6APF2"/>
<dbReference type="Proteomes" id="UP000596092">
    <property type="component" value="Chromosome"/>
</dbReference>
<dbReference type="EMBL" id="CP054140">
    <property type="protein sequence ID" value="QQG64553.1"/>
    <property type="molecule type" value="Genomic_DNA"/>
</dbReference>
<sequence>MENIILALLSSISSVSLAALIMYLGRNWLLERLKASVKHEYDIKLESFKSQITRREKAYEEIIVALYDMIKYFRIHKEDYGQGTGLSDERERELLQKYIRASSSLNKATDIGAFYISQEAIDILQELRRREQFDYFNEPRFEFYEQEYQEHDKALKELVEVAKRDLKRT</sequence>
<keyword evidence="3" id="KW-1185">Reference proteome</keyword>
<dbReference type="KEGG" id="dog:HP555_01115"/>
<protein>
    <recommendedName>
        <fullName evidence="4">DUF4760 domain-containing protein</fullName>
    </recommendedName>
</protein>
<organism evidence="2 3">
    <name type="scientific">Desulfobulbus oligotrophicus</name>
    <dbReference type="NCBI Taxonomy" id="1909699"/>
    <lineage>
        <taxon>Bacteria</taxon>
        <taxon>Pseudomonadati</taxon>
        <taxon>Thermodesulfobacteriota</taxon>
        <taxon>Desulfobulbia</taxon>
        <taxon>Desulfobulbales</taxon>
        <taxon>Desulfobulbaceae</taxon>
        <taxon>Desulfobulbus</taxon>
    </lineage>
</organism>
<evidence type="ECO:0008006" key="4">
    <source>
        <dbReference type="Google" id="ProtNLM"/>
    </source>
</evidence>
<accession>A0A7T6APF2</accession>
<proteinExistence type="predicted"/>
<evidence type="ECO:0000256" key="1">
    <source>
        <dbReference type="SAM" id="Phobius"/>
    </source>
</evidence>
<evidence type="ECO:0000313" key="2">
    <source>
        <dbReference type="EMBL" id="QQG64553.1"/>
    </source>
</evidence>
<keyword evidence="1" id="KW-0472">Membrane</keyword>
<reference evidence="2 3" key="1">
    <citation type="submission" date="2020-05" db="EMBL/GenBank/DDBJ databases">
        <title>Complete genome of Desulfobulbus oligotrophicus.</title>
        <authorList>
            <person name="Podar M."/>
        </authorList>
    </citation>
    <scope>NUCLEOTIDE SEQUENCE [LARGE SCALE GENOMIC DNA]</scope>
    <source>
        <strain evidence="2 3">Prop6</strain>
    </source>
</reference>
<dbReference type="RefSeq" id="WP_199263386.1">
    <property type="nucleotide sequence ID" value="NZ_CP054140.1"/>
</dbReference>
<name>A0A7T6APF2_9BACT</name>
<keyword evidence="1" id="KW-1133">Transmembrane helix</keyword>
<gene>
    <name evidence="2" type="ORF">HP555_01115</name>
</gene>
<feature type="transmembrane region" description="Helical" evidence="1">
    <location>
        <begin position="6"/>
        <end position="24"/>
    </location>
</feature>
<evidence type="ECO:0000313" key="3">
    <source>
        <dbReference type="Proteomes" id="UP000596092"/>
    </source>
</evidence>